<protein>
    <submittedName>
        <fullName evidence="1">Uncharacterized protein</fullName>
    </submittedName>
</protein>
<dbReference type="Proteomes" id="UP000008394">
    <property type="component" value="Chromosome"/>
</dbReference>
<dbReference type="EMBL" id="CP002915">
    <property type="protein sequence ID" value="AEK30221.1"/>
    <property type="molecule type" value="Genomic_DNA"/>
</dbReference>
<reference evidence="1 2" key="1">
    <citation type="journal article" date="2011" name="J. Bacteriol.">
        <title>Genome Sequence of the Probiotic Strain Bifidobacterium animalis subsp. lactis CNCM I-2494.</title>
        <authorList>
            <person name="Chervaux C."/>
            <person name="Grimaldi C."/>
            <person name="Bolotin A."/>
            <person name="Quinquis B."/>
            <person name="Legrain-Raspaud S."/>
            <person name="van Hylckama Vlieg J.E."/>
            <person name="Denariaz G."/>
            <person name="Smokvina T."/>
        </authorList>
    </citation>
    <scope>NUCLEOTIDE SEQUENCE [LARGE SCALE GENOMIC DNA]</scope>
    <source>
        <strain evidence="1 2">CNCM I-2494</strain>
    </source>
</reference>
<name>A0A806FSR5_BIFAN</name>
<organism evidence="1 2">
    <name type="scientific">Bifidobacterium animalis subsp. lactis CNCM I-2494</name>
    <dbReference type="NCBI Taxonomy" id="1042403"/>
    <lineage>
        <taxon>Bacteria</taxon>
        <taxon>Bacillati</taxon>
        <taxon>Actinomycetota</taxon>
        <taxon>Actinomycetes</taxon>
        <taxon>Bifidobacteriales</taxon>
        <taxon>Bifidobacteriaceae</taxon>
        <taxon>Bifidobacterium</taxon>
    </lineage>
</organism>
<gene>
    <name evidence="1" type="ORF">BALAC2494_01703</name>
</gene>
<dbReference type="AlphaFoldDB" id="A0A806FSR5"/>
<evidence type="ECO:0000313" key="1">
    <source>
        <dbReference type="EMBL" id="AEK30221.1"/>
    </source>
</evidence>
<sequence>MESRSLRGWRRYGTSWDFLGWVASMAGSQTQDGEIVDAAVAADAA</sequence>
<proteinExistence type="predicted"/>
<evidence type="ECO:0000313" key="2">
    <source>
        <dbReference type="Proteomes" id="UP000008394"/>
    </source>
</evidence>
<accession>A0A806FSR5</accession>
<dbReference type="KEGG" id="bnm:BALAC2494_01703"/>